<evidence type="ECO:0000313" key="2">
    <source>
        <dbReference type="Proteomes" id="UP000033774"/>
    </source>
</evidence>
<dbReference type="EMBL" id="LAJY01000414">
    <property type="protein sequence ID" value="KJV08905.1"/>
    <property type="molecule type" value="Genomic_DNA"/>
</dbReference>
<gene>
    <name evidence="1" type="ORF">VZ95_14790</name>
</gene>
<sequence>MIASQSMKPVCTATANECAVPIANNYIVILSATCDPMAPGSDHNSIRAAATIYSAAYRRISERNAIVARIGVHDIVAIALR</sequence>
<proteinExistence type="predicted"/>
<accession>A0A0F3IQ81</accession>
<protein>
    <submittedName>
        <fullName evidence="1">Uncharacterized protein</fullName>
    </submittedName>
</protein>
<dbReference type="Proteomes" id="UP000033774">
    <property type="component" value="Unassembled WGS sequence"/>
</dbReference>
<reference evidence="1 2" key="1">
    <citation type="submission" date="2015-03" db="EMBL/GenBank/DDBJ databases">
        <title>Draft genome sequence of Elstera litoralis.</title>
        <authorList>
            <person name="Rahalkar M.C."/>
            <person name="Dhakephalkar P.K."/>
            <person name="Pore S.D."/>
            <person name="Arora P."/>
            <person name="Kapse N.G."/>
            <person name="Pandit P.S."/>
        </authorList>
    </citation>
    <scope>NUCLEOTIDE SEQUENCE [LARGE SCALE GENOMIC DNA]</scope>
    <source>
        <strain evidence="1 2">Dia-1</strain>
    </source>
</reference>
<organism evidence="1 2">
    <name type="scientific">Elstera litoralis</name>
    <dbReference type="NCBI Taxonomy" id="552518"/>
    <lineage>
        <taxon>Bacteria</taxon>
        <taxon>Pseudomonadati</taxon>
        <taxon>Pseudomonadota</taxon>
        <taxon>Alphaproteobacteria</taxon>
        <taxon>Rhodospirillales</taxon>
        <taxon>Rhodospirillaceae</taxon>
        <taxon>Elstera</taxon>
    </lineage>
</organism>
<comment type="caution">
    <text evidence="1">The sequence shown here is derived from an EMBL/GenBank/DDBJ whole genome shotgun (WGS) entry which is preliminary data.</text>
</comment>
<evidence type="ECO:0000313" key="1">
    <source>
        <dbReference type="EMBL" id="KJV08905.1"/>
    </source>
</evidence>
<name>A0A0F3IQ81_9PROT</name>
<keyword evidence="2" id="KW-1185">Reference proteome</keyword>
<dbReference type="AlphaFoldDB" id="A0A0F3IQ81"/>